<protein>
    <submittedName>
        <fullName evidence="2">Uncharacterized protein</fullName>
    </submittedName>
</protein>
<dbReference type="Proteomes" id="UP000030745">
    <property type="component" value="Unassembled WGS sequence"/>
</dbReference>
<evidence type="ECO:0000256" key="1">
    <source>
        <dbReference type="SAM" id="MobiDB-lite"/>
    </source>
</evidence>
<dbReference type="OrthoDB" id="75751at2759"/>
<dbReference type="AlphaFoldDB" id="A0A067BZ71"/>
<feature type="compositionally biased region" description="Basic and acidic residues" evidence="1">
    <location>
        <begin position="1"/>
        <end position="13"/>
    </location>
</feature>
<dbReference type="RefSeq" id="XP_012205726.1">
    <property type="nucleotide sequence ID" value="XM_012350336.1"/>
</dbReference>
<proteinExistence type="predicted"/>
<keyword evidence="3" id="KW-1185">Reference proteome</keyword>
<dbReference type="EMBL" id="KK583252">
    <property type="protein sequence ID" value="KDO23578.1"/>
    <property type="molecule type" value="Genomic_DNA"/>
</dbReference>
<evidence type="ECO:0000313" key="3">
    <source>
        <dbReference type="Proteomes" id="UP000030745"/>
    </source>
</evidence>
<accession>A0A067BZ71</accession>
<evidence type="ECO:0000313" key="2">
    <source>
        <dbReference type="EMBL" id="KDO23578.1"/>
    </source>
</evidence>
<dbReference type="KEGG" id="spar:SPRG_10773"/>
<dbReference type="OMA" id="HRTKQPP"/>
<sequence>MNPEEDVRIEKSPRRTPRSKTTSKLKQSISESKMLQLLDIALDPSSNQTDDGAENELLCDSTMVSLASAWTPEHQACDRRGVLNTIRSIHRTKQPPLSTPKA</sequence>
<feature type="compositionally biased region" description="Basic residues" evidence="1">
    <location>
        <begin position="14"/>
        <end position="23"/>
    </location>
</feature>
<organism evidence="2 3">
    <name type="scientific">Saprolegnia parasitica (strain CBS 223.65)</name>
    <dbReference type="NCBI Taxonomy" id="695850"/>
    <lineage>
        <taxon>Eukaryota</taxon>
        <taxon>Sar</taxon>
        <taxon>Stramenopiles</taxon>
        <taxon>Oomycota</taxon>
        <taxon>Saprolegniomycetes</taxon>
        <taxon>Saprolegniales</taxon>
        <taxon>Saprolegniaceae</taxon>
        <taxon>Saprolegnia</taxon>
    </lineage>
</organism>
<dbReference type="VEuPathDB" id="FungiDB:SPRG_10773"/>
<name>A0A067BZ71_SAPPC</name>
<feature type="region of interest" description="Disordered" evidence="1">
    <location>
        <begin position="1"/>
        <end position="29"/>
    </location>
</feature>
<dbReference type="GeneID" id="24132863"/>
<gene>
    <name evidence="2" type="ORF">SPRG_10773</name>
</gene>
<reference evidence="2 3" key="1">
    <citation type="journal article" date="2013" name="PLoS Genet.">
        <title>Distinctive expansion of potential virulence genes in the genome of the oomycete fish pathogen Saprolegnia parasitica.</title>
        <authorList>
            <person name="Jiang R.H."/>
            <person name="de Bruijn I."/>
            <person name="Haas B.J."/>
            <person name="Belmonte R."/>
            <person name="Lobach L."/>
            <person name="Christie J."/>
            <person name="van den Ackerveken G."/>
            <person name="Bottin A."/>
            <person name="Bulone V."/>
            <person name="Diaz-Moreno S.M."/>
            <person name="Dumas B."/>
            <person name="Fan L."/>
            <person name="Gaulin E."/>
            <person name="Govers F."/>
            <person name="Grenville-Briggs L.J."/>
            <person name="Horner N.R."/>
            <person name="Levin J.Z."/>
            <person name="Mammella M."/>
            <person name="Meijer H.J."/>
            <person name="Morris P."/>
            <person name="Nusbaum C."/>
            <person name="Oome S."/>
            <person name="Phillips A.J."/>
            <person name="van Rooyen D."/>
            <person name="Rzeszutek E."/>
            <person name="Saraiva M."/>
            <person name="Secombes C.J."/>
            <person name="Seidl M.F."/>
            <person name="Snel B."/>
            <person name="Stassen J.H."/>
            <person name="Sykes S."/>
            <person name="Tripathy S."/>
            <person name="van den Berg H."/>
            <person name="Vega-Arreguin J.C."/>
            <person name="Wawra S."/>
            <person name="Young S.K."/>
            <person name="Zeng Q."/>
            <person name="Dieguez-Uribeondo J."/>
            <person name="Russ C."/>
            <person name="Tyler B.M."/>
            <person name="van West P."/>
        </authorList>
    </citation>
    <scope>NUCLEOTIDE SEQUENCE [LARGE SCALE GENOMIC DNA]</scope>
    <source>
        <strain evidence="2 3">CBS 223.65</strain>
    </source>
</reference>